<keyword evidence="7 10" id="KW-0350">Heme biosynthesis</keyword>
<comment type="miscellaneous">
    <text evidence="10">Carbon 2 of the heme B porphyrin ring is defined according to the Fischer nomenclature.</text>
</comment>
<dbReference type="PANTHER" id="PTHR43448">
    <property type="entry name" value="PROTOHEME IX FARNESYLTRANSFERASE, MITOCHONDRIAL"/>
    <property type="match status" value="1"/>
</dbReference>
<dbReference type="GO" id="GO:0048034">
    <property type="term" value="P:heme O biosynthetic process"/>
    <property type="evidence" value="ECO:0007669"/>
    <property type="project" value="UniProtKB-UniRule"/>
</dbReference>
<dbReference type="FunFam" id="1.10.357.140:FF:000001">
    <property type="entry name" value="Protoheme IX farnesyltransferase"/>
    <property type="match status" value="1"/>
</dbReference>
<dbReference type="NCBIfam" id="TIGR01473">
    <property type="entry name" value="cyoE_ctaB"/>
    <property type="match status" value="1"/>
</dbReference>
<dbReference type="PANTHER" id="PTHR43448:SF2">
    <property type="entry name" value="PROTOHEME IX FARNESYLTRANSFERASE, MITOCHONDRIAL"/>
    <property type="match status" value="1"/>
</dbReference>
<dbReference type="PROSITE" id="PS00943">
    <property type="entry name" value="UBIA"/>
    <property type="match status" value="1"/>
</dbReference>
<feature type="transmembrane region" description="Helical" evidence="10">
    <location>
        <begin position="35"/>
        <end position="52"/>
    </location>
</feature>
<dbReference type="AlphaFoldDB" id="A0A4Y6UX14"/>
<evidence type="ECO:0000256" key="3">
    <source>
        <dbReference type="ARBA" id="ARBA00022475"/>
    </source>
</evidence>
<comment type="pathway">
    <text evidence="2 10">Porphyrin-containing compound metabolism; heme O biosynthesis; heme O from protoheme: step 1/1.</text>
</comment>
<dbReference type="GO" id="GO:0008495">
    <property type="term" value="F:protoheme IX farnesyltransferase activity"/>
    <property type="evidence" value="ECO:0007669"/>
    <property type="project" value="UniProtKB-UniRule"/>
</dbReference>
<dbReference type="NCBIfam" id="NF003349">
    <property type="entry name" value="PRK04375.1-2"/>
    <property type="match status" value="1"/>
</dbReference>
<evidence type="ECO:0000256" key="6">
    <source>
        <dbReference type="ARBA" id="ARBA00022989"/>
    </source>
</evidence>
<evidence type="ECO:0000256" key="4">
    <source>
        <dbReference type="ARBA" id="ARBA00022679"/>
    </source>
</evidence>
<feature type="transmembrane region" description="Helical" evidence="10">
    <location>
        <begin position="130"/>
        <end position="149"/>
    </location>
</feature>
<feature type="transmembrane region" description="Helical" evidence="10">
    <location>
        <begin position="103"/>
        <end position="124"/>
    </location>
</feature>
<comment type="subcellular location">
    <subcellularLocation>
        <location evidence="1 10">Cell membrane</location>
        <topology evidence="1 10">Multi-pass membrane protein</topology>
    </subcellularLocation>
</comment>
<dbReference type="UniPathway" id="UPA00834">
    <property type="reaction ID" value="UER00712"/>
</dbReference>
<feature type="transmembrane region" description="Helical" evidence="10">
    <location>
        <begin position="231"/>
        <end position="248"/>
    </location>
</feature>
<protein>
    <recommendedName>
        <fullName evidence="10">Protoheme IX farnesyltransferase</fullName>
        <ecNumber evidence="10">2.5.1.141</ecNumber>
    </recommendedName>
    <alternativeName>
        <fullName evidence="10">Heme B farnesyltransferase</fullName>
    </alternativeName>
    <alternativeName>
        <fullName evidence="10">Heme O synthase</fullName>
    </alternativeName>
</protein>
<keyword evidence="6 10" id="KW-1133">Transmembrane helix</keyword>
<feature type="transmembrane region" description="Helical" evidence="10">
    <location>
        <begin position="182"/>
        <end position="202"/>
    </location>
</feature>
<evidence type="ECO:0000256" key="1">
    <source>
        <dbReference type="ARBA" id="ARBA00004651"/>
    </source>
</evidence>
<keyword evidence="4 10" id="KW-0808">Transferase</keyword>
<dbReference type="InterPro" id="IPR000537">
    <property type="entry name" value="UbiA_prenyltransferase"/>
</dbReference>
<dbReference type="NCBIfam" id="NF003348">
    <property type="entry name" value="PRK04375.1-1"/>
    <property type="match status" value="1"/>
</dbReference>
<dbReference type="HAMAP" id="MF_00154">
    <property type="entry name" value="CyoE_CtaB"/>
    <property type="match status" value="1"/>
</dbReference>
<dbReference type="Gene3D" id="1.10.357.140">
    <property type="entry name" value="UbiA prenyltransferase"/>
    <property type="match status" value="1"/>
</dbReference>
<accession>A0A4Y6UX14</accession>
<sequence length="308" mass="34336">MGKSLNYAASEAAPVSEHEDARVTWRDFVTLAKPGILRSNLFVTLAGFWLASQWNINWANLIATLAGTMLIVGASGVFNNYLDREMDTKMERTKNRVLPTGRIAPRIVLTYGIVLGVLGLAILFGFCGVLTGVCGAIGMFAYVVLYTMWLKRTSTWSTSLGGISGAMPPVIGYVAVTNRIDMGAVLLFLWMFLWQPPHFWALGIRRVEEYRAAGFPILPVVKGIRRTQWQMLPYIVLLLPVPILMYAYGYVGMIFTVASVAITALWLYFAVKGLAKGQDPDAWGKKVFMYSIYYMMVTFLLMIIDTAH</sequence>
<dbReference type="EC" id="2.5.1.141" evidence="10"/>
<keyword evidence="8 10" id="KW-0472">Membrane</keyword>
<proteinExistence type="inferred from homology"/>
<name>A0A4Y6UX14_SACBS</name>
<feature type="transmembrane region" description="Helical" evidence="10">
    <location>
        <begin position="58"/>
        <end position="82"/>
    </location>
</feature>
<evidence type="ECO:0000256" key="2">
    <source>
        <dbReference type="ARBA" id="ARBA00004919"/>
    </source>
</evidence>
<feature type="transmembrane region" description="Helical" evidence="10">
    <location>
        <begin position="254"/>
        <end position="275"/>
    </location>
</feature>
<evidence type="ECO:0000256" key="9">
    <source>
        <dbReference type="ARBA" id="ARBA00047690"/>
    </source>
</evidence>
<comment type="function">
    <text evidence="10">Converts heme B (protoheme IX) to heme O by substitution of the vinyl group on carbon 2 of heme B porphyrin ring with a hydroxyethyl farnesyl side group.</text>
</comment>
<comment type="catalytic activity">
    <reaction evidence="9 10">
        <text>heme b + (2E,6E)-farnesyl diphosphate + H2O = Fe(II)-heme o + diphosphate</text>
        <dbReference type="Rhea" id="RHEA:28070"/>
        <dbReference type="ChEBI" id="CHEBI:15377"/>
        <dbReference type="ChEBI" id="CHEBI:33019"/>
        <dbReference type="ChEBI" id="CHEBI:60344"/>
        <dbReference type="ChEBI" id="CHEBI:60530"/>
        <dbReference type="ChEBI" id="CHEBI:175763"/>
        <dbReference type="EC" id="2.5.1.141"/>
    </reaction>
</comment>
<keyword evidence="12" id="KW-1185">Reference proteome</keyword>
<feature type="transmembrane region" description="Helical" evidence="10">
    <location>
        <begin position="156"/>
        <end position="176"/>
    </location>
</feature>
<dbReference type="OrthoDB" id="9814417at2"/>
<keyword evidence="5 10" id="KW-0812">Transmembrane</keyword>
<evidence type="ECO:0000256" key="5">
    <source>
        <dbReference type="ARBA" id="ARBA00022692"/>
    </source>
</evidence>
<evidence type="ECO:0000256" key="8">
    <source>
        <dbReference type="ARBA" id="ARBA00023136"/>
    </source>
</evidence>
<dbReference type="CDD" id="cd13957">
    <property type="entry name" value="PT_UbiA_Cox10"/>
    <property type="match status" value="1"/>
</dbReference>
<dbReference type="InterPro" id="IPR006369">
    <property type="entry name" value="Protohaem_IX_farnesylTrfase"/>
</dbReference>
<dbReference type="KEGG" id="saca:FFV09_06615"/>
<dbReference type="RefSeq" id="WP_141447128.1">
    <property type="nucleotide sequence ID" value="NZ_CBCSAZ010000009.1"/>
</dbReference>
<dbReference type="GO" id="GO:0005886">
    <property type="term" value="C:plasma membrane"/>
    <property type="evidence" value="ECO:0007669"/>
    <property type="project" value="UniProtKB-SubCell"/>
</dbReference>
<evidence type="ECO:0000313" key="12">
    <source>
        <dbReference type="Proteomes" id="UP000316968"/>
    </source>
</evidence>
<evidence type="ECO:0000256" key="10">
    <source>
        <dbReference type="HAMAP-Rule" id="MF_00154"/>
    </source>
</evidence>
<gene>
    <name evidence="11" type="primary">cyoE</name>
    <name evidence="10" type="synonym">ctaB</name>
    <name evidence="11" type="ORF">FFV09_06615</name>
</gene>
<comment type="subunit">
    <text evidence="10">Interacts with CtaA.</text>
</comment>
<feature type="transmembrane region" description="Helical" evidence="10">
    <location>
        <begin position="287"/>
        <end position="304"/>
    </location>
</feature>
<evidence type="ECO:0000313" key="11">
    <source>
        <dbReference type="EMBL" id="QDH20565.1"/>
    </source>
</evidence>
<dbReference type="InterPro" id="IPR030470">
    <property type="entry name" value="UbiA_prenylTrfase_CS"/>
</dbReference>
<dbReference type="EMBL" id="CP041217">
    <property type="protein sequence ID" value="QDH20565.1"/>
    <property type="molecule type" value="Genomic_DNA"/>
</dbReference>
<dbReference type="Pfam" id="PF01040">
    <property type="entry name" value="UbiA"/>
    <property type="match status" value="1"/>
</dbReference>
<keyword evidence="3 10" id="KW-1003">Cell membrane</keyword>
<dbReference type="InterPro" id="IPR044878">
    <property type="entry name" value="UbiA_sf"/>
</dbReference>
<reference evidence="11 12" key="1">
    <citation type="submission" date="2019-06" db="EMBL/GenBank/DDBJ databases">
        <title>Saccharibacillus brassicae sp. nov., an endophytic bacterium isolated from Chinese cabbage seeds (Brassica pekinensis).</title>
        <authorList>
            <person name="Jiang L."/>
            <person name="Lee J."/>
            <person name="Kim S.W."/>
        </authorList>
    </citation>
    <scope>NUCLEOTIDE SEQUENCE [LARGE SCALE GENOMIC DNA]</scope>
    <source>
        <strain evidence="12">KCTC 43072 / ATSA2</strain>
    </source>
</reference>
<evidence type="ECO:0000256" key="7">
    <source>
        <dbReference type="ARBA" id="ARBA00023133"/>
    </source>
</evidence>
<organism evidence="11 12">
    <name type="scientific">Saccharibacillus brassicae</name>
    <dbReference type="NCBI Taxonomy" id="2583377"/>
    <lineage>
        <taxon>Bacteria</taxon>
        <taxon>Bacillati</taxon>
        <taxon>Bacillota</taxon>
        <taxon>Bacilli</taxon>
        <taxon>Bacillales</taxon>
        <taxon>Paenibacillaceae</taxon>
        <taxon>Saccharibacillus</taxon>
    </lineage>
</organism>
<dbReference type="Proteomes" id="UP000316968">
    <property type="component" value="Chromosome"/>
</dbReference>
<comment type="similarity">
    <text evidence="10">Belongs to the UbiA prenyltransferase family. Protoheme IX farnesyltransferase subfamily.</text>
</comment>